<dbReference type="Gene3D" id="3.90.180.10">
    <property type="entry name" value="Medium-chain alcohol dehydrogenases, catalytic domain"/>
    <property type="match status" value="1"/>
</dbReference>
<feature type="domain" description="Enoyl reductase (ER)" evidence="1">
    <location>
        <begin position="82"/>
        <end position="418"/>
    </location>
</feature>
<dbReference type="EMBL" id="MDYL01000017">
    <property type="protein sequence ID" value="OQD72979.1"/>
    <property type="molecule type" value="Genomic_DNA"/>
</dbReference>
<dbReference type="InterPro" id="IPR036291">
    <property type="entry name" value="NAD(P)-bd_dom_sf"/>
</dbReference>
<evidence type="ECO:0000313" key="2">
    <source>
        <dbReference type="EMBL" id="OQD72979.1"/>
    </source>
</evidence>
<dbReference type="OrthoDB" id="3509362at2759"/>
<sequence length="422" mass="46242">MVQSIQTRWLEAPSRHPDGTKQEQIAVGLCGLLSFELSPNFELLSPIRRVITTVWSRSFTVQFHHSHYSVMSVQQWVTPLEGLDSLRQTEAPMPIPGPGEVLVEVHAVSLNYRDVEVTKGEYKHHKTAEQNATIVPCSDMCGVITQVGSDVSQWTVGDRVLSTFVPEHQTGQVTEKELAGSLGLPLNGVLTTHRVFPAHGLVPAPGYMSDEEACTLPIAAVTAWMSINGMRPMGQSGGKDEYILLQGTGGVAIAGLQIAKAAGAKVIITSSSDAKLDQAKQLGADYTINYRTNPNWEIEVMQWTGNHGADIILEVGGAQTLRKSFDCIAFGGLIDCIGYVSGKMDTTDDRMNVNVLALRRTVTLKGIINGPKDRFEEMIRFYETHQIHPVVNRVFTFTEAKEAFKVLESGNHFGKVVIQVKS</sequence>
<evidence type="ECO:0000259" key="1">
    <source>
        <dbReference type="SMART" id="SM00829"/>
    </source>
</evidence>
<dbReference type="Pfam" id="PF00107">
    <property type="entry name" value="ADH_zinc_N"/>
    <property type="match status" value="1"/>
</dbReference>
<dbReference type="STRING" id="69771.A0A1V6P7I3"/>
<reference evidence="3" key="1">
    <citation type="journal article" date="2017" name="Nat. Microbiol.">
        <title>Global analysis of biosynthetic gene clusters reveals vast potential of secondary metabolite production in Penicillium species.</title>
        <authorList>
            <person name="Nielsen J.C."/>
            <person name="Grijseels S."/>
            <person name="Prigent S."/>
            <person name="Ji B."/>
            <person name="Dainat J."/>
            <person name="Nielsen K.F."/>
            <person name="Frisvad J.C."/>
            <person name="Workman M."/>
            <person name="Nielsen J."/>
        </authorList>
    </citation>
    <scope>NUCLEOTIDE SEQUENCE [LARGE SCALE GENOMIC DNA]</scope>
    <source>
        <strain evidence="3">IBT 11843</strain>
    </source>
</reference>
<dbReference type="GO" id="GO:0016491">
    <property type="term" value="F:oxidoreductase activity"/>
    <property type="evidence" value="ECO:0007669"/>
    <property type="project" value="InterPro"/>
</dbReference>
<gene>
    <name evidence="2" type="ORF">PENDEC_c017G01500</name>
</gene>
<organism evidence="2 3">
    <name type="scientific">Penicillium decumbens</name>
    <dbReference type="NCBI Taxonomy" id="69771"/>
    <lineage>
        <taxon>Eukaryota</taxon>
        <taxon>Fungi</taxon>
        <taxon>Dikarya</taxon>
        <taxon>Ascomycota</taxon>
        <taxon>Pezizomycotina</taxon>
        <taxon>Eurotiomycetes</taxon>
        <taxon>Eurotiomycetidae</taxon>
        <taxon>Eurotiales</taxon>
        <taxon>Aspergillaceae</taxon>
        <taxon>Penicillium</taxon>
    </lineage>
</organism>
<dbReference type="SUPFAM" id="SSF51735">
    <property type="entry name" value="NAD(P)-binding Rossmann-fold domains"/>
    <property type="match status" value="1"/>
</dbReference>
<accession>A0A1V6P7I3</accession>
<dbReference type="Pfam" id="PF08240">
    <property type="entry name" value="ADH_N"/>
    <property type="match status" value="1"/>
</dbReference>
<dbReference type="InterPro" id="IPR013149">
    <property type="entry name" value="ADH-like_C"/>
</dbReference>
<dbReference type="CDD" id="cd08276">
    <property type="entry name" value="MDR7"/>
    <property type="match status" value="1"/>
</dbReference>
<dbReference type="PANTHER" id="PTHR45033">
    <property type="match status" value="1"/>
</dbReference>
<dbReference type="Gene3D" id="3.40.50.720">
    <property type="entry name" value="NAD(P)-binding Rossmann-like Domain"/>
    <property type="match status" value="1"/>
</dbReference>
<keyword evidence="3" id="KW-1185">Reference proteome</keyword>
<dbReference type="PANTHER" id="PTHR45033:SF1">
    <property type="entry name" value="OXIDOREDUCTASE (EUROFUNG)"/>
    <property type="match status" value="1"/>
</dbReference>
<name>A0A1V6P7I3_PENDC</name>
<protein>
    <recommendedName>
        <fullName evidence="1">Enoyl reductase (ER) domain-containing protein</fullName>
    </recommendedName>
</protein>
<dbReference type="InterPro" id="IPR020843">
    <property type="entry name" value="ER"/>
</dbReference>
<evidence type="ECO:0000313" key="3">
    <source>
        <dbReference type="Proteomes" id="UP000191522"/>
    </source>
</evidence>
<dbReference type="InterPro" id="IPR052711">
    <property type="entry name" value="Zinc_ADH-like"/>
</dbReference>
<dbReference type="OMA" id="YTINYRT"/>
<dbReference type="InterPro" id="IPR013154">
    <property type="entry name" value="ADH-like_N"/>
</dbReference>
<dbReference type="Proteomes" id="UP000191522">
    <property type="component" value="Unassembled WGS sequence"/>
</dbReference>
<dbReference type="AlphaFoldDB" id="A0A1V6P7I3"/>
<dbReference type="InterPro" id="IPR011032">
    <property type="entry name" value="GroES-like_sf"/>
</dbReference>
<comment type="caution">
    <text evidence="2">The sequence shown here is derived from an EMBL/GenBank/DDBJ whole genome shotgun (WGS) entry which is preliminary data.</text>
</comment>
<proteinExistence type="predicted"/>
<dbReference type="SUPFAM" id="SSF50129">
    <property type="entry name" value="GroES-like"/>
    <property type="match status" value="1"/>
</dbReference>
<dbReference type="SMART" id="SM00829">
    <property type="entry name" value="PKS_ER"/>
    <property type="match status" value="1"/>
</dbReference>